<reference evidence="9 10" key="1">
    <citation type="journal article" date="2011" name="Science">
        <title>Comparative functional genomics of the fission yeasts.</title>
        <authorList>
            <person name="Rhind N."/>
            <person name="Chen Z."/>
            <person name="Yassour M."/>
            <person name="Thompson D.A."/>
            <person name="Haas B.J."/>
            <person name="Habib N."/>
            <person name="Wapinski I."/>
            <person name="Roy S."/>
            <person name="Lin M.F."/>
            <person name="Heiman D.I."/>
            <person name="Young S.K."/>
            <person name="Furuya K."/>
            <person name="Guo Y."/>
            <person name="Pidoux A."/>
            <person name="Chen H.M."/>
            <person name="Robbertse B."/>
            <person name="Goldberg J.M."/>
            <person name="Aoki K."/>
            <person name="Bayne E.H."/>
            <person name="Berlin A.M."/>
            <person name="Desjardins C.A."/>
            <person name="Dobbs E."/>
            <person name="Dukaj L."/>
            <person name="Fan L."/>
            <person name="FitzGerald M.G."/>
            <person name="French C."/>
            <person name="Gujja S."/>
            <person name="Hansen K."/>
            <person name="Keifenheim D."/>
            <person name="Levin J.Z."/>
            <person name="Mosher R.A."/>
            <person name="Mueller C.A."/>
            <person name="Pfiffner J."/>
            <person name="Priest M."/>
            <person name="Russ C."/>
            <person name="Smialowska A."/>
            <person name="Swoboda P."/>
            <person name="Sykes S.M."/>
            <person name="Vaughn M."/>
            <person name="Vengrova S."/>
            <person name="Yoder R."/>
            <person name="Zeng Q."/>
            <person name="Allshire R."/>
            <person name="Baulcombe D."/>
            <person name="Birren B.W."/>
            <person name="Brown W."/>
            <person name="Ekwall K."/>
            <person name="Kellis M."/>
            <person name="Leatherwood J."/>
            <person name="Levin H."/>
            <person name="Margalit H."/>
            <person name="Martienssen R."/>
            <person name="Nieduszynski C.A."/>
            <person name="Spatafora J.W."/>
            <person name="Friedman N."/>
            <person name="Dalgaard J.Z."/>
            <person name="Baumann P."/>
            <person name="Niki H."/>
            <person name="Regev A."/>
            <person name="Nusbaum C."/>
        </authorList>
    </citation>
    <scope>NUCLEOTIDE SEQUENCE [LARGE SCALE GENOMIC DNA]</scope>
    <source>
        <strain evidence="10">yFS275 / FY16936</strain>
    </source>
</reference>
<dbReference type="GeneID" id="7051700"/>
<dbReference type="Gene3D" id="1.20.5.340">
    <property type="match status" value="1"/>
</dbReference>
<organism evidence="9 10">
    <name type="scientific">Schizosaccharomyces japonicus (strain yFS275 / FY16936)</name>
    <name type="common">Fission yeast</name>
    <dbReference type="NCBI Taxonomy" id="402676"/>
    <lineage>
        <taxon>Eukaryota</taxon>
        <taxon>Fungi</taxon>
        <taxon>Dikarya</taxon>
        <taxon>Ascomycota</taxon>
        <taxon>Taphrinomycotina</taxon>
        <taxon>Schizosaccharomycetes</taxon>
        <taxon>Schizosaccharomycetales</taxon>
        <taxon>Schizosaccharomycetaceae</taxon>
        <taxon>Schizosaccharomyces</taxon>
    </lineage>
</organism>
<sequence length="278" mass="32249">MFSLRLRTRISCQLHDQLLMLSRNQKWMSLYQFRCNSNDSKPRETIDNRLSLVVSHNSSPSFLYNHHMDTFNFVQQLKAAGFSNEKSEAIMDVTSLFILENIKRGKMSFLSIANFENYTYLFKTALAELRSEKIYLRKDQISSLRAGLFSSQRQVEALEQTITEQLNKLSADWKMDFETRKNEARSDNQNIHAKTQELSNRLAISLGNLRAEIEKQKWEQMRRASGVILIFMAFVLMSLSFGTRKTETKNPPTPNTNVASSLDRSHVYDSIIENEGHM</sequence>
<proteinExistence type="predicted"/>
<dbReference type="PANTHER" id="PTHR14360">
    <property type="entry name" value="PROTEIN FMP32, MITOCHONDRIAL"/>
    <property type="match status" value="1"/>
</dbReference>
<evidence type="ECO:0000256" key="1">
    <source>
        <dbReference type="ARBA" id="ARBA00004173"/>
    </source>
</evidence>
<dbReference type="InterPro" id="IPR024461">
    <property type="entry name" value="CCDC90-like"/>
</dbReference>
<dbReference type="GO" id="GO:0005739">
    <property type="term" value="C:mitochondrion"/>
    <property type="evidence" value="ECO:0000318"/>
    <property type="project" value="GO_Central"/>
</dbReference>
<dbReference type="PANTHER" id="PTHR14360:SF12">
    <property type="entry name" value="MOZ PROTEIN REPRESENTS A CHROMATIN-ASSOCIATED ACETYLTRANSFERASE"/>
    <property type="match status" value="1"/>
</dbReference>
<protein>
    <submittedName>
        <fullName evidence="9">Fungal protein</fullName>
    </submittedName>
</protein>
<evidence type="ECO:0000256" key="7">
    <source>
        <dbReference type="ARBA" id="ARBA00023136"/>
    </source>
</evidence>
<dbReference type="VEuPathDB" id="FungiDB:SJAG_03505"/>
<keyword evidence="7 8" id="KW-0472">Membrane</keyword>
<dbReference type="AlphaFoldDB" id="B6K4E9"/>
<dbReference type="GO" id="GO:0016020">
    <property type="term" value="C:membrane"/>
    <property type="evidence" value="ECO:0007669"/>
    <property type="project" value="UniProtKB-SubCell"/>
</dbReference>
<keyword evidence="10" id="KW-1185">Reference proteome</keyword>
<evidence type="ECO:0000256" key="8">
    <source>
        <dbReference type="SAM" id="Phobius"/>
    </source>
</evidence>
<evidence type="ECO:0000256" key="5">
    <source>
        <dbReference type="ARBA" id="ARBA00023054"/>
    </source>
</evidence>
<evidence type="ECO:0000313" key="9">
    <source>
        <dbReference type="EMBL" id="EEB08356.1"/>
    </source>
</evidence>
<evidence type="ECO:0000256" key="6">
    <source>
        <dbReference type="ARBA" id="ARBA00023128"/>
    </source>
</evidence>
<keyword evidence="5" id="KW-0175">Coiled coil</keyword>
<accession>B6K4E9</accession>
<keyword evidence="4 8" id="KW-1133">Transmembrane helix</keyword>
<dbReference type="eggNOG" id="ENOG502S1C3">
    <property type="taxonomic scope" value="Eukaryota"/>
</dbReference>
<dbReference type="STRING" id="402676.B6K4E9"/>
<evidence type="ECO:0000256" key="4">
    <source>
        <dbReference type="ARBA" id="ARBA00022989"/>
    </source>
</evidence>
<dbReference type="RefSeq" id="XP_002174649.1">
    <property type="nucleotide sequence ID" value="XM_002174613.2"/>
</dbReference>
<dbReference type="OrthoDB" id="5424147at2759"/>
<keyword evidence="3 8" id="KW-0812">Transmembrane</keyword>
<dbReference type="JaponicusDB" id="SJAG_03505"/>
<evidence type="ECO:0000256" key="2">
    <source>
        <dbReference type="ARBA" id="ARBA00004370"/>
    </source>
</evidence>
<evidence type="ECO:0000256" key="3">
    <source>
        <dbReference type="ARBA" id="ARBA00022692"/>
    </source>
</evidence>
<dbReference type="OMA" id="RSEKINM"/>
<evidence type="ECO:0000313" key="10">
    <source>
        <dbReference type="Proteomes" id="UP000001744"/>
    </source>
</evidence>
<dbReference type="Proteomes" id="UP000001744">
    <property type="component" value="Unassembled WGS sequence"/>
</dbReference>
<comment type="subcellular location">
    <subcellularLocation>
        <location evidence="2">Membrane</location>
    </subcellularLocation>
    <subcellularLocation>
        <location evidence="1">Mitochondrion</location>
    </subcellularLocation>
</comment>
<dbReference type="EMBL" id="KE651167">
    <property type="protein sequence ID" value="EEB08356.1"/>
    <property type="molecule type" value="Genomic_DNA"/>
</dbReference>
<feature type="transmembrane region" description="Helical" evidence="8">
    <location>
        <begin position="224"/>
        <end position="242"/>
    </location>
</feature>
<keyword evidence="6" id="KW-0496">Mitochondrion</keyword>
<gene>
    <name evidence="9" type="ORF">SJAG_03505</name>
</gene>
<dbReference type="Pfam" id="PF07798">
    <property type="entry name" value="CCDC90-like"/>
    <property type="match status" value="1"/>
</dbReference>
<dbReference type="HOGENOM" id="CLU_1001699_0_0_1"/>
<name>B6K4E9_SCHJY</name>